<name>A0A3L9LCQ4_9MICC</name>
<dbReference type="Proteomes" id="UP000277871">
    <property type="component" value="Unassembled WGS sequence"/>
</dbReference>
<protein>
    <submittedName>
        <fullName evidence="2">Uncharacterized protein</fullName>
    </submittedName>
</protein>
<sequence length="130" mass="12660">MSSAASAVPGAAFSASPPDDDDAAPPADSPAVDPARADGVGDVEGVGGVVDRGAVLETAAVPVGAGEVGAVHPVSASARAAAPRTRRRAGDVREEGRGTSFLGAPDARGAAVNARTPHPVDAGFLRVCAR</sequence>
<dbReference type="AlphaFoldDB" id="A0A3L9LCQ4"/>
<feature type="compositionally biased region" description="Low complexity" evidence="1">
    <location>
        <begin position="1"/>
        <end position="17"/>
    </location>
</feature>
<comment type="caution">
    <text evidence="2">The sequence shown here is derived from an EMBL/GenBank/DDBJ whole genome shotgun (WGS) entry which is preliminary data.</text>
</comment>
<evidence type="ECO:0000313" key="3">
    <source>
        <dbReference type="Proteomes" id="UP000277871"/>
    </source>
</evidence>
<feature type="compositionally biased region" description="Basic and acidic residues" evidence="1">
    <location>
        <begin position="88"/>
        <end position="97"/>
    </location>
</feature>
<feature type="region of interest" description="Disordered" evidence="1">
    <location>
        <begin position="76"/>
        <end position="114"/>
    </location>
</feature>
<evidence type="ECO:0000313" key="2">
    <source>
        <dbReference type="EMBL" id="RLY94182.1"/>
    </source>
</evidence>
<keyword evidence="3" id="KW-1185">Reference proteome</keyword>
<organism evidence="2 3">
    <name type="scientific">Kocuria tytonicola</name>
    <dbReference type="NCBI Taxonomy" id="2055946"/>
    <lineage>
        <taxon>Bacteria</taxon>
        <taxon>Bacillati</taxon>
        <taxon>Actinomycetota</taxon>
        <taxon>Actinomycetes</taxon>
        <taxon>Micrococcales</taxon>
        <taxon>Micrococcaceae</taxon>
        <taxon>Kocuria</taxon>
    </lineage>
</organism>
<gene>
    <name evidence="2" type="ORF">EAE32_02890</name>
</gene>
<reference evidence="2 3" key="1">
    <citation type="submission" date="2018-10" db="EMBL/GenBank/DDBJ databases">
        <title>Kocuria tytonicola, new bacteria from the preen glands of American barn owls (Tyto furcata).</title>
        <authorList>
            <person name="Braun M.S."/>
            <person name="Wang E."/>
            <person name="Zimmermann S."/>
            <person name="Boutin S."/>
            <person name="Wagner H."/>
            <person name="Wink M."/>
        </authorList>
    </citation>
    <scope>NUCLEOTIDE SEQUENCE [LARGE SCALE GENOMIC DNA]</scope>
    <source>
        <strain evidence="2 3">473</strain>
    </source>
</reference>
<proteinExistence type="predicted"/>
<evidence type="ECO:0000256" key="1">
    <source>
        <dbReference type="SAM" id="MobiDB-lite"/>
    </source>
</evidence>
<dbReference type="EMBL" id="RDEX01000001">
    <property type="protein sequence ID" value="RLY94182.1"/>
    <property type="molecule type" value="Genomic_DNA"/>
</dbReference>
<feature type="region of interest" description="Disordered" evidence="1">
    <location>
        <begin position="1"/>
        <end position="44"/>
    </location>
</feature>
<accession>A0A3L9LCQ4</accession>
<feature type="compositionally biased region" description="Low complexity" evidence="1">
    <location>
        <begin position="24"/>
        <end position="40"/>
    </location>
</feature>